<comment type="subcellular location">
    <subcellularLocation>
        <location evidence="1">Nucleus</location>
    </subcellularLocation>
</comment>
<keyword evidence="4 7" id="KW-0853">WD repeat</keyword>
<gene>
    <name evidence="8" type="ORF">DTER00134_LOCUS1849</name>
</gene>
<feature type="repeat" description="WD" evidence="7">
    <location>
        <begin position="113"/>
        <end position="148"/>
    </location>
</feature>
<dbReference type="PROSITE" id="PS50082">
    <property type="entry name" value="WD_REPEATS_2"/>
    <property type="match status" value="3"/>
</dbReference>
<keyword evidence="6" id="KW-0539">Nucleus</keyword>
<dbReference type="GO" id="GO:0048188">
    <property type="term" value="C:Set1C/COMPASS complex"/>
    <property type="evidence" value="ECO:0007669"/>
    <property type="project" value="TreeGrafter"/>
</dbReference>
<evidence type="ECO:0000256" key="5">
    <source>
        <dbReference type="ARBA" id="ARBA00022737"/>
    </source>
</evidence>
<keyword evidence="3" id="KW-0804">Transcription</keyword>
<dbReference type="Pfam" id="PF00400">
    <property type="entry name" value="WD40"/>
    <property type="match status" value="3"/>
</dbReference>
<keyword evidence="5" id="KW-0677">Repeat</keyword>
<dbReference type="SMART" id="SM00320">
    <property type="entry name" value="WD40"/>
    <property type="match status" value="5"/>
</dbReference>
<dbReference type="Gene3D" id="2.130.10.10">
    <property type="entry name" value="YVTN repeat-like/Quinoprotein amine dehydrogenase"/>
    <property type="match status" value="2"/>
</dbReference>
<comment type="similarity">
    <text evidence="2">Belongs to the WD repeat SWD2 family.</text>
</comment>
<dbReference type="PRINTS" id="PR00320">
    <property type="entry name" value="GPROTEINBRPT"/>
</dbReference>
<dbReference type="InterPro" id="IPR001680">
    <property type="entry name" value="WD40_rpt"/>
</dbReference>
<keyword evidence="3" id="KW-0806">Transcription termination</keyword>
<evidence type="ECO:0000256" key="7">
    <source>
        <dbReference type="PROSITE-ProRule" id="PRU00221"/>
    </source>
</evidence>
<evidence type="ECO:0000256" key="4">
    <source>
        <dbReference type="ARBA" id="ARBA00022574"/>
    </source>
</evidence>
<dbReference type="SUPFAM" id="SSF50978">
    <property type="entry name" value="WD40 repeat-like"/>
    <property type="match status" value="1"/>
</dbReference>
<accession>A0A7S3QLS5</accession>
<evidence type="ECO:0000256" key="2">
    <source>
        <dbReference type="ARBA" id="ARBA00005616"/>
    </source>
</evidence>
<evidence type="ECO:0000313" key="8">
    <source>
        <dbReference type="EMBL" id="CAE0486810.1"/>
    </source>
</evidence>
<keyword evidence="3" id="KW-0805">Transcription regulation</keyword>
<evidence type="ECO:0000256" key="3">
    <source>
        <dbReference type="ARBA" id="ARBA00022472"/>
    </source>
</evidence>
<dbReference type="InterPro" id="IPR020472">
    <property type="entry name" value="WD40_PAC1"/>
</dbReference>
<sequence>MQAYVNDRVMRFMGSGRVFKDNQARINSMDFHRTEDMLVTASDDDSIHVYNTASGMLTETVYSKKYGVSNICSTHSQYCVMYATRKPPANSNDLSWYSLRYHDIRRNEYVRYFRGHTGPLNTLAMSPKNDIFMSASQDKTVRLWDMRTNLCQGLMQAPGNPCASFDQQGLVFAVAATAGVIKLYDVRSYDKGPFDTFNVTEESNTPVPFSGLRFSNDGKWMLGMMEGRVYVMDAFNGTVVRRFQTGSQEGAMSMEAAFSPDSQYVLSGCENSSIKVWHLMNGNEVAEWTGHAGPPSCLKFAPRRLLVASACQALTLWIPPPGVLDLEMQ</sequence>
<protein>
    <recommendedName>
        <fullName evidence="9">Anaphase-promoting complex subunit 4 WD40 domain-containing protein</fullName>
    </recommendedName>
</protein>
<feature type="repeat" description="WD" evidence="7">
    <location>
        <begin position="257"/>
        <end position="287"/>
    </location>
</feature>
<dbReference type="PROSITE" id="PS50294">
    <property type="entry name" value="WD_REPEATS_REGION"/>
    <property type="match status" value="1"/>
</dbReference>
<dbReference type="AlphaFoldDB" id="A0A7S3QLS5"/>
<organism evidence="8">
    <name type="scientific">Dunaliella tertiolecta</name>
    <name type="common">Green alga</name>
    <dbReference type="NCBI Taxonomy" id="3047"/>
    <lineage>
        <taxon>Eukaryota</taxon>
        <taxon>Viridiplantae</taxon>
        <taxon>Chlorophyta</taxon>
        <taxon>core chlorophytes</taxon>
        <taxon>Chlorophyceae</taxon>
        <taxon>CS clade</taxon>
        <taxon>Chlamydomonadales</taxon>
        <taxon>Dunaliellaceae</taxon>
        <taxon>Dunaliella</taxon>
    </lineage>
</organism>
<name>A0A7S3QLS5_DUNTE</name>
<dbReference type="PANTHER" id="PTHR19861">
    <property type="entry name" value="WD40 REPEAT PROTEIN SWD2"/>
    <property type="match status" value="1"/>
</dbReference>
<feature type="repeat" description="WD" evidence="7">
    <location>
        <begin position="19"/>
        <end position="60"/>
    </location>
</feature>
<dbReference type="PANTHER" id="PTHR19861:SF0">
    <property type="entry name" value="WD REPEAT-CONTAINING PROTEIN 82"/>
    <property type="match status" value="1"/>
</dbReference>
<proteinExistence type="inferred from homology"/>
<dbReference type="GO" id="GO:0003682">
    <property type="term" value="F:chromatin binding"/>
    <property type="evidence" value="ECO:0007669"/>
    <property type="project" value="TreeGrafter"/>
</dbReference>
<dbReference type="GO" id="GO:0006353">
    <property type="term" value="P:DNA-templated transcription termination"/>
    <property type="evidence" value="ECO:0007669"/>
    <property type="project" value="UniProtKB-KW"/>
</dbReference>
<dbReference type="EMBL" id="HBIP01003977">
    <property type="protein sequence ID" value="CAE0486810.1"/>
    <property type="molecule type" value="Transcribed_RNA"/>
</dbReference>
<dbReference type="InterPro" id="IPR037867">
    <property type="entry name" value="Swd2/WDR82"/>
</dbReference>
<dbReference type="InterPro" id="IPR015943">
    <property type="entry name" value="WD40/YVTN_repeat-like_dom_sf"/>
</dbReference>
<evidence type="ECO:0008006" key="9">
    <source>
        <dbReference type="Google" id="ProtNLM"/>
    </source>
</evidence>
<evidence type="ECO:0000256" key="1">
    <source>
        <dbReference type="ARBA" id="ARBA00004123"/>
    </source>
</evidence>
<evidence type="ECO:0000256" key="6">
    <source>
        <dbReference type="ARBA" id="ARBA00023242"/>
    </source>
</evidence>
<reference evidence="8" key="1">
    <citation type="submission" date="2021-01" db="EMBL/GenBank/DDBJ databases">
        <authorList>
            <person name="Corre E."/>
            <person name="Pelletier E."/>
            <person name="Niang G."/>
            <person name="Scheremetjew M."/>
            <person name="Finn R."/>
            <person name="Kale V."/>
            <person name="Holt S."/>
            <person name="Cochrane G."/>
            <person name="Meng A."/>
            <person name="Brown T."/>
            <person name="Cohen L."/>
        </authorList>
    </citation>
    <scope>NUCLEOTIDE SEQUENCE</scope>
    <source>
        <strain evidence="8">CCMP1320</strain>
    </source>
</reference>
<dbReference type="InterPro" id="IPR036322">
    <property type="entry name" value="WD40_repeat_dom_sf"/>
</dbReference>